<dbReference type="InterPro" id="IPR007813">
    <property type="entry name" value="PilN"/>
</dbReference>
<accession>A0A7G6E0B3</accession>
<gene>
    <name evidence="3" type="ORF">BR63_03805</name>
</gene>
<dbReference type="Proteomes" id="UP000515847">
    <property type="component" value="Chromosome"/>
</dbReference>
<dbReference type="Pfam" id="PF05137">
    <property type="entry name" value="PilN"/>
    <property type="match status" value="1"/>
</dbReference>
<keyword evidence="2" id="KW-0812">Transmembrane</keyword>
<organism evidence="3 4">
    <name type="scientific">Thermanaerosceptrum fracticalcis</name>
    <dbReference type="NCBI Taxonomy" id="1712410"/>
    <lineage>
        <taxon>Bacteria</taxon>
        <taxon>Bacillati</taxon>
        <taxon>Bacillota</taxon>
        <taxon>Clostridia</taxon>
        <taxon>Eubacteriales</taxon>
        <taxon>Peptococcaceae</taxon>
        <taxon>Thermanaerosceptrum</taxon>
    </lineage>
</organism>
<protein>
    <recommendedName>
        <fullName evidence="5">Fimbrial protein</fullName>
    </recommendedName>
</protein>
<evidence type="ECO:0000256" key="2">
    <source>
        <dbReference type="SAM" id="Phobius"/>
    </source>
</evidence>
<dbReference type="RefSeq" id="WP_034425524.1">
    <property type="nucleotide sequence ID" value="NZ_CP045798.1"/>
</dbReference>
<evidence type="ECO:0008006" key="5">
    <source>
        <dbReference type="Google" id="ProtNLM"/>
    </source>
</evidence>
<feature type="transmembrane region" description="Helical" evidence="2">
    <location>
        <begin position="20"/>
        <end position="41"/>
    </location>
</feature>
<feature type="coiled-coil region" evidence="1">
    <location>
        <begin position="40"/>
        <end position="87"/>
    </location>
</feature>
<dbReference type="AlphaFoldDB" id="A0A7G6E0B3"/>
<proteinExistence type="predicted"/>
<name>A0A7G6E0B3_THEFR</name>
<dbReference type="PANTHER" id="PTHR40278">
    <property type="entry name" value="DNA UTILIZATION PROTEIN HOFN"/>
    <property type="match status" value="1"/>
</dbReference>
<dbReference type="InterPro" id="IPR052534">
    <property type="entry name" value="Extracell_DNA_Util/SecSys_Comp"/>
</dbReference>
<keyword evidence="4" id="KW-1185">Reference proteome</keyword>
<dbReference type="EMBL" id="CP045798">
    <property type="protein sequence ID" value="QNB45517.1"/>
    <property type="molecule type" value="Genomic_DNA"/>
</dbReference>
<reference evidence="3 4" key="1">
    <citation type="journal article" date="2019" name="Front. Microbiol.">
        <title>Thermoanaerosceptrum fracticalcis gen. nov. sp. nov., a Novel Fumarate-Fermenting Microorganism From a Deep Fractured Carbonate Aquifer of the US Great Basin.</title>
        <authorList>
            <person name="Hamilton-Brehm S.D."/>
            <person name="Stewart L.E."/>
            <person name="Zavarin M."/>
            <person name="Caldwell M."/>
            <person name="Lawson P.A."/>
            <person name="Onstott T.C."/>
            <person name="Grzymski J."/>
            <person name="Neveux I."/>
            <person name="Lollar B.S."/>
            <person name="Russell C.E."/>
            <person name="Moser D.P."/>
        </authorList>
    </citation>
    <scope>NUCLEOTIDE SEQUENCE [LARGE SCALE GENOMIC DNA]</scope>
    <source>
        <strain evidence="3 4">DRI-13</strain>
    </source>
</reference>
<dbReference type="PANTHER" id="PTHR40278:SF1">
    <property type="entry name" value="DNA UTILIZATION PROTEIN HOFN"/>
    <property type="match status" value="1"/>
</dbReference>
<keyword evidence="1" id="KW-0175">Coiled coil</keyword>
<dbReference type="KEGG" id="tfr:BR63_03805"/>
<evidence type="ECO:0000313" key="4">
    <source>
        <dbReference type="Proteomes" id="UP000515847"/>
    </source>
</evidence>
<sequence length="194" mass="22049">MIQKPNLLPPAFQPKPLVHIPRLLMTIAGVALFFWLGFIYAQFQWEIKELENQTQNLTQSLGQLTQLRERVRELENLQNEITRLRGLSGMVKQDEIDWSKILADIARVIPPGVKFSEVSLKEDDRLVIKGESTSRILVAQYAFVLRELTWFSSIEVIKVNRNDKGVITFELTAALPKEGGKPDGQKPPAKESTP</sequence>
<evidence type="ECO:0000256" key="1">
    <source>
        <dbReference type="SAM" id="Coils"/>
    </source>
</evidence>
<evidence type="ECO:0000313" key="3">
    <source>
        <dbReference type="EMBL" id="QNB45517.1"/>
    </source>
</evidence>
<dbReference type="OrthoDB" id="5296173at2"/>
<keyword evidence="2" id="KW-1133">Transmembrane helix</keyword>
<keyword evidence="2" id="KW-0472">Membrane</keyword>